<dbReference type="InterPro" id="IPR019845">
    <property type="entry name" value="Squalene/phytoene_synthase_CS"/>
</dbReference>
<dbReference type="EMBL" id="AP024718">
    <property type="protein sequence ID" value="BCX89163.1"/>
    <property type="molecule type" value="Genomic_DNA"/>
</dbReference>
<sequence length="390" mass="43801">MNGSAAASVARDLNALNDAAFQAHLLEGVSRTFALTIPQLPEPVHQVVANGYLLCRIVDTIEDEPLLDRDAKRRFCERFVAVVQGRADAESFAQAFAAQLSEQTPPAEHELIRVIPRVIAITHGFSRDDREALATCVDIMGHGMADFQDRDLSRGLPTLQDMNRYCYYVAGVVGEMLTRVFCNYSQYIAQHRDEMMPLAVSFGQGLQMTNILKDVWTDLERGVCWLPRDIFQRHCFSLDKLRPGHNDPRFAAGLRDLIAIAHGHLRNALEYTLLIPEYETGLRDFCLWALGMAVLTLRRINAHPYYRHGDEVKISRRSVKATIVTTRVCHRHDDFLRALFALASRGLPGPAKAEWLDLSAIGAHPKPDHTHNRGPIHDPALRITTTPSRA</sequence>
<dbReference type="InterPro" id="IPR008949">
    <property type="entry name" value="Isoprenoid_synthase_dom_sf"/>
</dbReference>
<evidence type="ECO:0000313" key="3">
    <source>
        <dbReference type="EMBL" id="BCX89163.1"/>
    </source>
</evidence>
<dbReference type="PROSITE" id="PS01044">
    <property type="entry name" value="SQUALEN_PHYTOEN_SYN_1"/>
    <property type="match status" value="1"/>
</dbReference>
<dbReference type="InterPro" id="IPR002060">
    <property type="entry name" value="Squ/phyt_synthse"/>
</dbReference>
<dbReference type="GO" id="GO:0045338">
    <property type="term" value="P:farnesyl diphosphate metabolic process"/>
    <property type="evidence" value="ECO:0007669"/>
    <property type="project" value="InterPro"/>
</dbReference>
<keyword evidence="1 3" id="KW-0808">Transferase</keyword>
<evidence type="ECO:0000313" key="4">
    <source>
        <dbReference type="Proteomes" id="UP001321450"/>
    </source>
</evidence>
<reference evidence="4" key="1">
    <citation type="journal article" date="2024" name="Int. J. Syst. Evol. Microbiol.">
        <title>Methylomarinovum tepidoasis sp. nov., a moderately thermophilic methanotroph of the family Methylothermaceae isolated from a deep-sea hydrothermal field.</title>
        <authorList>
            <person name="Hirayama H."/>
            <person name="Takaki Y."/>
            <person name="Abe M."/>
            <person name="Miyazaki M."/>
            <person name="Uematsu K."/>
            <person name="Matsui Y."/>
            <person name="Takai K."/>
        </authorList>
    </citation>
    <scope>NUCLEOTIDE SEQUENCE [LARGE SCALE GENOMIC DNA]</scope>
    <source>
        <strain evidence="4">IN45</strain>
    </source>
</reference>
<evidence type="ECO:0000256" key="1">
    <source>
        <dbReference type="ARBA" id="ARBA00022679"/>
    </source>
</evidence>
<dbReference type="KEGG" id="meiy:MIN45_P1533"/>
<dbReference type="Proteomes" id="UP001321450">
    <property type="component" value="Chromosome"/>
</dbReference>
<dbReference type="SFLD" id="SFLDG01018">
    <property type="entry name" value="Squalene/Phytoene_Synthase_Lik"/>
    <property type="match status" value="1"/>
</dbReference>
<dbReference type="SFLD" id="SFLDS00005">
    <property type="entry name" value="Isoprenoid_Synthase_Type_I"/>
    <property type="match status" value="1"/>
</dbReference>
<dbReference type="GO" id="GO:0051996">
    <property type="term" value="F:squalene synthase [NAD(P)H] activity"/>
    <property type="evidence" value="ECO:0007669"/>
    <property type="project" value="UniProtKB-EC"/>
</dbReference>
<dbReference type="EC" id="2.5.1.21" evidence="3"/>
<dbReference type="PANTHER" id="PTHR11626:SF2">
    <property type="entry name" value="SQUALENE SYNTHASE"/>
    <property type="match status" value="1"/>
</dbReference>
<dbReference type="SUPFAM" id="SSF48576">
    <property type="entry name" value="Terpenoid synthases"/>
    <property type="match status" value="1"/>
</dbReference>
<organism evidence="3 4">
    <name type="scientific">Methylomarinovum tepidoasis</name>
    <dbReference type="NCBI Taxonomy" id="2840183"/>
    <lineage>
        <taxon>Bacteria</taxon>
        <taxon>Pseudomonadati</taxon>
        <taxon>Pseudomonadota</taxon>
        <taxon>Gammaproteobacteria</taxon>
        <taxon>Methylococcales</taxon>
        <taxon>Methylothermaceae</taxon>
        <taxon>Methylomarinovum</taxon>
    </lineage>
</organism>
<dbReference type="InterPro" id="IPR033904">
    <property type="entry name" value="Trans_IPPS_HH"/>
</dbReference>
<dbReference type="Pfam" id="PF00494">
    <property type="entry name" value="SQS_PSY"/>
    <property type="match status" value="1"/>
</dbReference>
<dbReference type="Gene3D" id="1.10.600.10">
    <property type="entry name" value="Farnesyl Diphosphate Synthase"/>
    <property type="match status" value="1"/>
</dbReference>
<protein>
    <submittedName>
        <fullName evidence="3">Farnesyl-diphosphate farnesyltransferase</fullName>
        <ecNumber evidence="3">2.5.1.21</ecNumber>
    </submittedName>
</protein>
<dbReference type="PANTHER" id="PTHR11626">
    <property type="entry name" value="FARNESYL-DIPHOSPHATE FARNESYLTRANSFERASE"/>
    <property type="match status" value="1"/>
</dbReference>
<proteinExistence type="predicted"/>
<dbReference type="InterPro" id="IPR044844">
    <property type="entry name" value="Trans_IPPS_euk-type"/>
</dbReference>
<evidence type="ECO:0000256" key="2">
    <source>
        <dbReference type="SAM" id="MobiDB-lite"/>
    </source>
</evidence>
<accession>A0AAU9CRZ5</accession>
<name>A0AAU9CRZ5_9GAMM</name>
<dbReference type="CDD" id="cd00683">
    <property type="entry name" value="Trans_IPPS_HH"/>
    <property type="match status" value="1"/>
</dbReference>
<dbReference type="AlphaFoldDB" id="A0AAU9CRZ5"/>
<dbReference type="GO" id="GO:0016117">
    <property type="term" value="P:carotenoid biosynthetic process"/>
    <property type="evidence" value="ECO:0007669"/>
    <property type="project" value="UniProtKB-ARBA"/>
</dbReference>
<gene>
    <name evidence="3" type="ORF">MIN45_P1533</name>
</gene>
<feature type="region of interest" description="Disordered" evidence="2">
    <location>
        <begin position="366"/>
        <end position="390"/>
    </location>
</feature>
<keyword evidence="4" id="KW-1185">Reference proteome</keyword>
<feature type="compositionally biased region" description="Basic and acidic residues" evidence="2">
    <location>
        <begin position="366"/>
        <end position="380"/>
    </location>
</feature>